<feature type="transmembrane region" description="Helical" evidence="17">
    <location>
        <begin position="137"/>
        <end position="157"/>
    </location>
</feature>
<keyword evidence="6" id="KW-0808">Transferase</keyword>
<evidence type="ECO:0000256" key="7">
    <source>
        <dbReference type="ARBA" id="ARBA00022692"/>
    </source>
</evidence>
<evidence type="ECO:0000256" key="6">
    <source>
        <dbReference type="ARBA" id="ARBA00022679"/>
    </source>
</evidence>
<keyword evidence="9" id="KW-0256">Endoplasmic reticulum</keyword>
<evidence type="ECO:0000256" key="8">
    <source>
        <dbReference type="ARBA" id="ARBA00022787"/>
    </source>
</evidence>
<organism evidence="18 19">
    <name type="scientific">Bremia lactucae</name>
    <name type="common">Lettuce downy mildew</name>
    <dbReference type="NCBI Taxonomy" id="4779"/>
    <lineage>
        <taxon>Eukaryota</taxon>
        <taxon>Sar</taxon>
        <taxon>Stramenopiles</taxon>
        <taxon>Oomycota</taxon>
        <taxon>Peronosporomycetes</taxon>
        <taxon>Peronosporales</taxon>
        <taxon>Peronosporaceae</taxon>
        <taxon>Bremia</taxon>
    </lineage>
</organism>
<dbReference type="Proteomes" id="UP000294530">
    <property type="component" value="Unassembled WGS sequence"/>
</dbReference>
<evidence type="ECO:0000256" key="9">
    <source>
        <dbReference type="ARBA" id="ARBA00022824"/>
    </source>
</evidence>
<proteinExistence type="inferred from homology"/>
<dbReference type="SUPFAM" id="SSF161084">
    <property type="entry name" value="MAPEG domain-like"/>
    <property type="match status" value="1"/>
</dbReference>
<gene>
    <name evidence="18" type="ORF">CCR75_005919</name>
</gene>
<evidence type="ECO:0000256" key="3">
    <source>
        <dbReference type="ARBA" id="ARBA00004477"/>
    </source>
</evidence>
<dbReference type="Gene3D" id="1.20.120.550">
    <property type="entry name" value="Membrane associated eicosanoid/glutathione metabolism-like domain"/>
    <property type="match status" value="1"/>
</dbReference>
<dbReference type="InterPro" id="IPR001129">
    <property type="entry name" value="Membr-assoc_MAPEG"/>
</dbReference>
<evidence type="ECO:0000256" key="16">
    <source>
        <dbReference type="ARBA" id="ARBA00049385"/>
    </source>
</evidence>
<name>A0A976NZQ8_BRELC</name>
<keyword evidence="19" id="KW-1185">Reference proteome</keyword>
<keyword evidence="13 17" id="KW-0472">Membrane</keyword>
<dbReference type="PANTHER" id="PTHR10689:SF6">
    <property type="entry name" value="MICROSOMAL GLUTATHIONE S-TRANSFERASE 1"/>
    <property type="match status" value="1"/>
</dbReference>
<comment type="function">
    <text evidence="1">Conjugation of reduced glutathione to a wide number of exogenous and endogenous hydrophobic electrophiles.</text>
</comment>
<evidence type="ECO:0000256" key="11">
    <source>
        <dbReference type="ARBA" id="ARBA00022990"/>
    </source>
</evidence>
<dbReference type="RefSeq" id="XP_067823323.1">
    <property type="nucleotide sequence ID" value="XM_067963993.1"/>
</dbReference>
<evidence type="ECO:0000256" key="1">
    <source>
        <dbReference type="ARBA" id="ARBA00003701"/>
    </source>
</evidence>
<comment type="subunit">
    <text evidence="14">Homotrimer; The trimer binds only one molecule of glutathione.</text>
</comment>
<comment type="subcellular location">
    <subcellularLocation>
        <location evidence="3">Endoplasmic reticulum membrane</location>
        <topology evidence="3">Multi-pass membrane protein</topology>
    </subcellularLocation>
    <subcellularLocation>
        <location evidence="2">Mitochondrion outer membrane</location>
    </subcellularLocation>
</comment>
<comment type="caution">
    <text evidence="18">The sequence shown here is derived from an EMBL/GenBank/DDBJ whole genome shotgun (WGS) entry which is preliminary data.</text>
</comment>
<dbReference type="GO" id="GO:0005741">
    <property type="term" value="C:mitochondrial outer membrane"/>
    <property type="evidence" value="ECO:0007669"/>
    <property type="project" value="UniProtKB-SubCell"/>
</dbReference>
<dbReference type="EMBL" id="SHOA02000009">
    <property type="protein sequence ID" value="TDH73825.1"/>
    <property type="molecule type" value="Genomic_DNA"/>
</dbReference>
<protein>
    <recommendedName>
        <fullName evidence="15">Microsomal glutathione S-transferase 1</fullName>
        <ecNumber evidence="5">2.5.1.18</ecNumber>
    </recommendedName>
</protein>
<sequence>MVDLNTKVYIACSSVLYAKFLLATLVQGGKKFRSGGRPPEDAVLGFNKTIGKGGKQTYGLSTTDDEKVLKAREVEHRWTRIVANDLEAIPFALLIFGGGVLAASNPVVHAGAMIAFTVARCLHTYVYAHCMQPHRGIFWGLGVFCTLVGIGNAIVAIL</sequence>
<evidence type="ECO:0000256" key="5">
    <source>
        <dbReference type="ARBA" id="ARBA00012452"/>
    </source>
</evidence>
<dbReference type="Pfam" id="PF01124">
    <property type="entry name" value="MAPEG"/>
    <property type="match status" value="1"/>
</dbReference>
<feature type="transmembrane region" description="Helical" evidence="17">
    <location>
        <begin position="86"/>
        <end position="104"/>
    </location>
</feature>
<dbReference type="GO" id="GO:0005789">
    <property type="term" value="C:endoplasmic reticulum membrane"/>
    <property type="evidence" value="ECO:0007669"/>
    <property type="project" value="UniProtKB-SubCell"/>
</dbReference>
<evidence type="ECO:0000256" key="13">
    <source>
        <dbReference type="ARBA" id="ARBA00023136"/>
    </source>
</evidence>
<evidence type="ECO:0000256" key="15">
    <source>
        <dbReference type="ARBA" id="ARBA00039397"/>
    </source>
</evidence>
<evidence type="ECO:0000256" key="4">
    <source>
        <dbReference type="ARBA" id="ARBA00010459"/>
    </source>
</evidence>
<evidence type="ECO:0000256" key="10">
    <source>
        <dbReference type="ARBA" id="ARBA00022989"/>
    </source>
</evidence>
<dbReference type="FunFam" id="1.20.120.550:FF:000005">
    <property type="entry name" value="Inorganic phosphate transporter 1-6"/>
    <property type="match status" value="1"/>
</dbReference>
<keyword evidence="11" id="KW-0007">Acetylation</keyword>
<evidence type="ECO:0000313" key="19">
    <source>
        <dbReference type="Proteomes" id="UP000294530"/>
    </source>
</evidence>
<dbReference type="EC" id="2.5.1.18" evidence="5"/>
<evidence type="ECO:0000313" key="18">
    <source>
        <dbReference type="EMBL" id="TDH73825.1"/>
    </source>
</evidence>
<evidence type="ECO:0000256" key="14">
    <source>
        <dbReference type="ARBA" id="ARBA00038540"/>
    </source>
</evidence>
<feature type="transmembrane region" description="Helical" evidence="17">
    <location>
        <begin position="110"/>
        <end position="128"/>
    </location>
</feature>
<dbReference type="PANTHER" id="PTHR10689">
    <property type="entry name" value="MICROSOMAL GLUTATHIONE S-TRANSFERASE 1"/>
    <property type="match status" value="1"/>
</dbReference>
<dbReference type="OrthoDB" id="193139at2759"/>
<reference evidence="18 19" key="1">
    <citation type="journal article" date="2021" name="Genome Biol.">
        <title>AFLAP: assembly-free linkage analysis pipeline using k-mers from genome sequencing data.</title>
        <authorList>
            <person name="Fletcher K."/>
            <person name="Zhang L."/>
            <person name="Gil J."/>
            <person name="Han R."/>
            <person name="Cavanaugh K."/>
            <person name="Michelmore R."/>
        </authorList>
    </citation>
    <scope>NUCLEOTIDE SEQUENCE [LARGE SCALE GENOMIC DNA]</scope>
    <source>
        <strain evidence="18 19">SF5</strain>
    </source>
</reference>
<dbReference type="InterPro" id="IPR040162">
    <property type="entry name" value="MGST1-like"/>
</dbReference>
<keyword evidence="8" id="KW-1000">Mitochondrion outer membrane</keyword>
<keyword evidence="12" id="KW-0496">Mitochondrion</keyword>
<dbReference type="InterPro" id="IPR023352">
    <property type="entry name" value="MAPEG-like_dom_sf"/>
</dbReference>
<evidence type="ECO:0000256" key="17">
    <source>
        <dbReference type="SAM" id="Phobius"/>
    </source>
</evidence>
<accession>A0A976NZQ8</accession>
<dbReference type="GO" id="GO:0004364">
    <property type="term" value="F:glutathione transferase activity"/>
    <property type="evidence" value="ECO:0007669"/>
    <property type="project" value="UniProtKB-EC"/>
</dbReference>
<evidence type="ECO:0000256" key="2">
    <source>
        <dbReference type="ARBA" id="ARBA00004294"/>
    </source>
</evidence>
<keyword evidence="10 17" id="KW-1133">Transmembrane helix</keyword>
<keyword evidence="7 17" id="KW-0812">Transmembrane</keyword>
<dbReference type="GeneID" id="94349664"/>
<comment type="similarity">
    <text evidence="4">Belongs to the MAPEG family.</text>
</comment>
<dbReference type="KEGG" id="blac:94349664"/>
<comment type="catalytic activity">
    <reaction evidence="16">
        <text>RX + glutathione = an S-substituted glutathione + a halide anion + H(+)</text>
        <dbReference type="Rhea" id="RHEA:16437"/>
        <dbReference type="ChEBI" id="CHEBI:15378"/>
        <dbReference type="ChEBI" id="CHEBI:16042"/>
        <dbReference type="ChEBI" id="CHEBI:17792"/>
        <dbReference type="ChEBI" id="CHEBI:57925"/>
        <dbReference type="ChEBI" id="CHEBI:90779"/>
        <dbReference type="EC" id="2.5.1.18"/>
    </reaction>
    <physiologicalReaction direction="left-to-right" evidence="16">
        <dbReference type="Rhea" id="RHEA:16438"/>
    </physiologicalReaction>
</comment>
<dbReference type="AlphaFoldDB" id="A0A976NZQ8"/>
<evidence type="ECO:0000256" key="12">
    <source>
        <dbReference type="ARBA" id="ARBA00023128"/>
    </source>
</evidence>